<protein>
    <submittedName>
        <fullName evidence="4">CBS domain-containing protein</fullName>
    </submittedName>
</protein>
<dbReference type="InterPro" id="IPR044725">
    <property type="entry name" value="CBSX3_CBS_dom"/>
</dbReference>
<gene>
    <name evidence="4" type="ORF">GRI38_12565</name>
</gene>
<dbReference type="Proteomes" id="UP000433104">
    <property type="component" value="Unassembled WGS sequence"/>
</dbReference>
<evidence type="ECO:0000313" key="5">
    <source>
        <dbReference type="Proteomes" id="UP000433104"/>
    </source>
</evidence>
<reference evidence="4 5" key="1">
    <citation type="submission" date="2019-12" db="EMBL/GenBank/DDBJ databases">
        <title>Genomic-based taxomic classification of the family Erythrobacteraceae.</title>
        <authorList>
            <person name="Xu L."/>
        </authorList>
    </citation>
    <scope>NUCLEOTIDE SEQUENCE [LARGE SCALE GENOMIC DNA]</scope>
    <source>
        <strain evidence="4 5">MCCC 1A09962</strain>
    </source>
</reference>
<dbReference type="InterPro" id="IPR046342">
    <property type="entry name" value="CBS_dom_sf"/>
</dbReference>
<dbReference type="RefSeq" id="WP_160684662.1">
    <property type="nucleotide sequence ID" value="NZ_WTYW01000004.1"/>
</dbReference>
<feature type="domain" description="CBS" evidence="3">
    <location>
        <begin position="76"/>
        <end position="133"/>
    </location>
</feature>
<keyword evidence="5" id="KW-1185">Reference proteome</keyword>
<evidence type="ECO:0000259" key="3">
    <source>
        <dbReference type="PROSITE" id="PS51371"/>
    </source>
</evidence>
<keyword evidence="1 2" id="KW-0129">CBS domain</keyword>
<evidence type="ECO:0000256" key="2">
    <source>
        <dbReference type="PROSITE-ProRule" id="PRU00703"/>
    </source>
</evidence>
<sequence length="142" mass="15533">MQIAHLVASRNVDDIVSCTPEMSVIDAVARLAERRIGAMPVIDNGTVVGIFSERDVIYRLAQEGKGCIDTTVGAIMSTPAITVSRSTSVDDALALMTRRRIRHLPVLNGDAMCGFISIGDLVKERYAEVEHEAQAMRQYIQT</sequence>
<dbReference type="CDD" id="cd04623">
    <property type="entry name" value="CBS_pair_bac_euk"/>
    <property type="match status" value="1"/>
</dbReference>
<dbReference type="InterPro" id="IPR051257">
    <property type="entry name" value="Diverse_CBS-Domain"/>
</dbReference>
<dbReference type="InterPro" id="IPR000644">
    <property type="entry name" value="CBS_dom"/>
</dbReference>
<evidence type="ECO:0000256" key="1">
    <source>
        <dbReference type="ARBA" id="ARBA00023122"/>
    </source>
</evidence>
<dbReference type="AlphaFoldDB" id="A0A844ZIQ1"/>
<evidence type="ECO:0000313" key="4">
    <source>
        <dbReference type="EMBL" id="MXO86860.1"/>
    </source>
</evidence>
<dbReference type="SUPFAM" id="SSF54631">
    <property type="entry name" value="CBS-domain pair"/>
    <property type="match status" value="1"/>
</dbReference>
<dbReference type="PROSITE" id="PS51371">
    <property type="entry name" value="CBS"/>
    <property type="match status" value="2"/>
</dbReference>
<organism evidence="4 5">
    <name type="scientific">Parapontixanthobacter aurantiacus</name>
    <dbReference type="NCBI Taxonomy" id="1463599"/>
    <lineage>
        <taxon>Bacteria</taxon>
        <taxon>Pseudomonadati</taxon>
        <taxon>Pseudomonadota</taxon>
        <taxon>Alphaproteobacteria</taxon>
        <taxon>Sphingomonadales</taxon>
        <taxon>Erythrobacteraceae</taxon>
        <taxon>Parapontixanthobacter</taxon>
    </lineage>
</organism>
<dbReference type="PANTHER" id="PTHR43080:SF2">
    <property type="entry name" value="CBS DOMAIN-CONTAINING PROTEIN"/>
    <property type="match status" value="1"/>
</dbReference>
<dbReference type="Pfam" id="PF00571">
    <property type="entry name" value="CBS"/>
    <property type="match status" value="2"/>
</dbReference>
<accession>A0A844ZIQ1</accession>
<dbReference type="PANTHER" id="PTHR43080">
    <property type="entry name" value="CBS DOMAIN-CONTAINING PROTEIN CBSX3, MITOCHONDRIAL"/>
    <property type="match status" value="1"/>
</dbReference>
<dbReference type="SMART" id="SM00116">
    <property type="entry name" value="CBS"/>
    <property type="match status" value="2"/>
</dbReference>
<dbReference type="OrthoDB" id="9807125at2"/>
<comment type="caution">
    <text evidence="4">The sequence shown here is derived from an EMBL/GenBank/DDBJ whole genome shotgun (WGS) entry which is preliminary data.</text>
</comment>
<feature type="domain" description="CBS" evidence="3">
    <location>
        <begin position="8"/>
        <end position="70"/>
    </location>
</feature>
<dbReference type="EMBL" id="WTYW01000004">
    <property type="protein sequence ID" value="MXO86860.1"/>
    <property type="molecule type" value="Genomic_DNA"/>
</dbReference>
<proteinExistence type="predicted"/>
<name>A0A844ZIQ1_9SPHN</name>
<dbReference type="Gene3D" id="3.10.580.10">
    <property type="entry name" value="CBS-domain"/>
    <property type="match status" value="1"/>
</dbReference>